<keyword evidence="3" id="KW-1185">Reference proteome</keyword>
<dbReference type="EMBL" id="JAYWIO010000003">
    <property type="protein sequence ID" value="KAK7275907.1"/>
    <property type="molecule type" value="Genomic_DNA"/>
</dbReference>
<evidence type="ECO:0000313" key="2">
    <source>
        <dbReference type="EMBL" id="KAK7275907.1"/>
    </source>
</evidence>
<evidence type="ECO:0000256" key="1">
    <source>
        <dbReference type="SAM" id="Phobius"/>
    </source>
</evidence>
<dbReference type="AlphaFoldDB" id="A0AAN9FGD8"/>
<comment type="caution">
    <text evidence="2">The sequence shown here is derived from an EMBL/GenBank/DDBJ whole genome shotgun (WGS) entry which is preliminary data.</text>
</comment>
<accession>A0AAN9FGD8</accession>
<gene>
    <name evidence="2" type="ORF">RIF29_17033</name>
</gene>
<keyword evidence="1" id="KW-1133">Transmembrane helix</keyword>
<keyword evidence="1" id="KW-0812">Transmembrane</keyword>
<protein>
    <submittedName>
        <fullName evidence="2">Uncharacterized protein</fullName>
    </submittedName>
</protein>
<reference evidence="2 3" key="1">
    <citation type="submission" date="2024-01" db="EMBL/GenBank/DDBJ databases">
        <title>The genomes of 5 underutilized Papilionoideae crops provide insights into root nodulation and disease resistanc.</title>
        <authorList>
            <person name="Yuan L."/>
        </authorList>
    </citation>
    <scope>NUCLEOTIDE SEQUENCE [LARGE SCALE GENOMIC DNA]</scope>
    <source>
        <strain evidence="2">ZHUSHIDOU_FW_LH</strain>
        <tissue evidence="2">Leaf</tissue>
    </source>
</reference>
<feature type="transmembrane region" description="Helical" evidence="1">
    <location>
        <begin position="21"/>
        <end position="41"/>
    </location>
</feature>
<evidence type="ECO:0000313" key="3">
    <source>
        <dbReference type="Proteomes" id="UP001372338"/>
    </source>
</evidence>
<name>A0AAN9FGD8_CROPI</name>
<dbReference type="Proteomes" id="UP001372338">
    <property type="component" value="Unassembled WGS sequence"/>
</dbReference>
<organism evidence="2 3">
    <name type="scientific">Crotalaria pallida</name>
    <name type="common">Smooth rattlebox</name>
    <name type="synonym">Crotalaria striata</name>
    <dbReference type="NCBI Taxonomy" id="3830"/>
    <lineage>
        <taxon>Eukaryota</taxon>
        <taxon>Viridiplantae</taxon>
        <taxon>Streptophyta</taxon>
        <taxon>Embryophyta</taxon>
        <taxon>Tracheophyta</taxon>
        <taxon>Spermatophyta</taxon>
        <taxon>Magnoliopsida</taxon>
        <taxon>eudicotyledons</taxon>
        <taxon>Gunneridae</taxon>
        <taxon>Pentapetalae</taxon>
        <taxon>rosids</taxon>
        <taxon>fabids</taxon>
        <taxon>Fabales</taxon>
        <taxon>Fabaceae</taxon>
        <taxon>Papilionoideae</taxon>
        <taxon>50 kb inversion clade</taxon>
        <taxon>genistoids sensu lato</taxon>
        <taxon>core genistoids</taxon>
        <taxon>Crotalarieae</taxon>
        <taxon>Crotalaria</taxon>
    </lineage>
</organism>
<proteinExistence type="predicted"/>
<sequence length="67" mass="7942">MYKELFTQQPDAQTLRGSTNLYSSYLSAIMMITCKFVHIVAPDNFHAELLERFIFYFNYEMHYASTC</sequence>
<keyword evidence="1" id="KW-0472">Membrane</keyword>